<protein>
    <submittedName>
        <fullName evidence="2">Minor structural protein</fullName>
    </submittedName>
</protein>
<reference evidence="2" key="1">
    <citation type="journal article" date="2021" name="Proc. Natl. Acad. Sci. U.S.A.">
        <title>A Catalog of Tens of Thousands of Viruses from Human Metagenomes Reveals Hidden Associations with Chronic Diseases.</title>
        <authorList>
            <person name="Tisza M.J."/>
            <person name="Buck C.B."/>
        </authorList>
    </citation>
    <scope>NUCLEOTIDE SEQUENCE</scope>
    <source>
        <strain evidence="2">CtQQg4</strain>
    </source>
</reference>
<dbReference type="InterPro" id="IPR009636">
    <property type="entry name" value="SCAF"/>
</dbReference>
<sequence length="197" mass="22278">MTKEELLALNLTEEQATAIIEDYGKNYVSKSQFNEKNEKYKQLKQEVETTRSEINKLTESESANETLKAQIKELQDKAAERDSQYAKQIKDMQVDNGINSAILQCGVKNPKILTSLLNKEAITLNEDGSISGLQEQIEALKQSDSYLFTSDTPKGVVPGETNTQHTGLTKEEFNKLTYEQMNAIYEENPDLFNELSK</sequence>
<evidence type="ECO:0000256" key="1">
    <source>
        <dbReference type="SAM" id="Coils"/>
    </source>
</evidence>
<proteinExistence type="predicted"/>
<accession>A0A8S5T7N6</accession>
<keyword evidence="1" id="KW-0175">Coiled coil</keyword>
<dbReference type="EMBL" id="BK032769">
    <property type="protein sequence ID" value="DAF59357.1"/>
    <property type="molecule type" value="Genomic_DNA"/>
</dbReference>
<name>A0A8S5T7N6_9CAUD</name>
<dbReference type="Pfam" id="PF06810">
    <property type="entry name" value="Phage_scaffold"/>
    <property type="match status" value="1"/>
</dbReference>
<evidence type="ECO:0000313" key="2">
    <source>
        <dbReference type="EMBL" id="DAF59357.1"/>
    </source>
</evidence>
<dbReference type="GO" id="GO:0019069">
    <property type="term" value="P:viral capsid assembly"/>
    <property type="evidence" value="ECO:0007669"/>
    <property type="project" value="InterPro"/>
</dbReference>
<organism evidence="2">
    <name type="scientific">Myoviridae sp. ctQQg4</name>
    <dbReference type="NCBI Taxonomy" id="2827686"/>
    <lineage>
        <taxon>Viruses</taxon>
        <taxon>Duplodnaviria</taxon>
        <taxon>Heunggongvirae</taxon>
        <taxon>Uroviricota</taxon>
        <taxon>Caudoviricetes</taxon>
    </lineage>
</organism>
<feature type="coiled-coil region" evidence="1">
    <location>
        <begin position="30"/>
        <end position="84"/>
    </location>
</feature>